<feature type="region of interest" description="Disordered" evidence="7">
    <location>
        <begin position="264"/>
        <end position="305"/>
    </location>
</feature>
<gene>
    <name evidence="9" type="ORF">NCGR_LOCUS102</name>
</gene>
<proteinExistence type="predicted"/>
<keyword evidence="2" id="KW-0677">Repeat</keyword>
<keyword evidence="3" id="KW-0805">Transcription regulation</keyword>
<sequence length="765" mass="80794">MQQPAMPPPFSPAAGTAAAAGQHATPISSRPPPESQQQQQQQQHQVDEVGGGSASAGSSFVVDHDGGGASADGDDGERNGPSGGNRWPRQETLALLKIRSEMDAAFREAALKGPLWEQVARKLEAMGYKRSAKKCREKFENVDKYYKRTKDGRAGRADGKAYRFFSELEALHGASSPAAPHPPVVVSLAPTPVAVAPRATALVGAPTMVPATLHAEPPPLTPPQPRVVAAVPQPAPTTGTGSATATTAPPAVAASDAATACMMTPGDVSFSSGSDGEDTEETGGGGDGGKRKRDDGDGDGSSGSKMMRFFEGLMRQVMERQEEMQRRFIEAIERREQDRMIREEAWRLQEVARLAREHDALAQERTMAASRDAAVVSFIQRVTGQTISMPMPSSVAPPLAFITALTHTPPPLQPTPVASAAPAQPPPPPAHQLSPTTPKPHTTMPMTAQVHPHQAPSPVTHPQGNKDIVLRAPPAAESQDTAGSGGGAPSPSRWPKAEVHALIKLRTELETRYQDSGPKGPPWEDISSGMRRLGYNRSAKRCKEKWENINKYFKKVKESNKKRPEDSKTCPYYHQLDALYRTPAAAPPRPDLQAAAAPVTVLAAVPLSQTAPHGNGNGNGCASRGSSDNGGGSSGGMQKQQASNGAGGNGVVATNKREEGIIMRKVTTAEAETRPQPVSMNDSYVNDDAVDSDSSMDDDDFDDEEEEGDVPGGGGCNSKVQYEIQFQRQQQNNQSGGGVRPNASGGAGAGPAATTSGSFLTMVHH</sequence>
<evidence type="ECO:0000256" key="3">
    <source>
        <dbReference type="ARBA" id="ARBA00023015"/>
    </source>
</evidence>
<feature type="compositionally biased region" description="Low complexity" evidence="7">
    <location>
        <begin position="725"/>
        <end position="734"/>
    </location>
</feature>
<evidence type="ECO:0000256" key="1">
    <source>
        <dbReference type="ARBA" id="ARBA00004123"/>
    </source>
</evidence>
<keyword evidence="10" id="KW-1185">Reference proteome</keyword>
<accession>A0A811M5M0</accession>
<feature type="compositionally biased region" description="Pro residues" evidence="7">
    <location>
        <begin position="1"/>
        <end position="11"/>
    </location>
</feature>
<dbReference type="FunFam" id="1.10.10.60:FF:000061">
    <property type="entry name" value="Trihelix transcription factor GT-2"/>
    <property type="match status" value="1"/>
</dbReference>
<dbReference type="Proteomes" id="UP000604825">
    <property type="component" value="Unassembled WGS sequence"/>
</dbReference>
<comment type="caution">
    <text evidence="9">The sequence shown here is derived from an EMBL/GenBank/DDBJ whole genome shotgun (WGS) entry which is preliminary data.</text>
</comment>
<evidence type="ECO:0000313" key="9">
    <source>
        <dbReference type="EMBL" id="CAD6201607.1"/>
    </source>
</evidence>
<evidence type="ECO:0000259" key="8">
    <source>
        <dbReference type="PROSITE" id="PS50090"/>
    </source>
</evidence>
<evidence type="ECO:0000313" key="10">
    <source>
        <dbReference type="Proteomes" id="UP000604825"/>
    </source>
</evidence>
<feature type="region of interest" description="Disordered" evidence="7">
    <location>
        <begin position="1"/>
        <end position="91"/>
    </location>
</feature>
<dbReference type="PROSITE" id="PS50090">
    <property type="entry name" value="MYB_LIKE"/>
    <property type="match status" value="2"/>
</dbReference>
<dbReference type="Pfam" id="PF13837">
    <property type="entry name" value="Myb_DNA-bind_4"/>
    <property type="match status" value="2"/>
</dbReference>
<evidence type="ECO:0000256" key="7">
    <source>
        <dbReference type="SAM" id="MobiDB-lite"/>
    </source>
</evidence>
<organism evidence="9 10">
    <name type="scientific">Miscanthus lutarioriparius</name>
    <dbReference type="NCBI Taxonomy" id="422564"/>
    <lineage>
        <taxon>Eukaryota</taxon>
        <taxon>Viridiplantae</taxon>
        <taxon>Streptophyta</taxon>
        <taxon>Embryophyta</taxon>
        <taxon>Tracheophyta</taxon>
        <taxon>Spermatophyta</taxon>
        <taxon>Magnoliopsida</taxon>
        <taxon>Liliopsida</taxon>
        <taxon>Poales</taxon>
        <taxon>Poaceae</taxon>
        <taxon>PACMAD clade</taxon>
        <taxon>Panicoideae</taxon>
        <taxon>Andropogonodae</taxon>
        <taxon>Andropogoneae</taxon>
        <taxon>Saccharinae</taxon>
        <taxon>Miscanthus</taxon>
    </lineage>
</organism>
<dbReference type="AlphaFoldDB" id="A0A811M5M0"/>
<feature type="compositionally biased region" description="Gly residues" evidence="7">
    <location>
        <begin position="735"/>
        <end position="749"/>
    </location>
</feature>
<feature type="domain" description="Myb-like" evidence="8">
    <location>
        <begin position="492"/>
        <end position="550"/>
    </location>
</feature>
<dbReference type="Gene3D" id="1.10.10.60">
    <property type="entry name" value="Homeodomain-like"/>
    <property type="match status" value="2"/>
</dbReference>
<keyword evidence="4" id="KW-0238">DNA-binding</keyword>
<feature type="compositionally biased region" description="Low complexity" evidence="7">
    <location>
        <begin position="12"/>
        <end position="26"/>
    </location>
</feature>
<evidence type="ECO:0000256" key="2">
    <source>
        <dbReference type="ARBA" id="ARBA00022737"/>
    </source>
</evidence>
<protein>
    <recommendedName>
        <fullName evidence="8">Myb-like domain-containing protein</fullName>
    </recommendedName>
</protein>
<dbReference type="PANTHER" id="PTHR21654">
    <property type="entry name" value="FI21293P1"/>
    <property type="match status" value="1"/>
</dbReference>
<dbReference type="InterPro" id="IPR001005">
    <property type="entry name" value="SANT/Myb"/>
</dbReference>
<feature type="compositionally biased region" description="Low complexity" evidence="7">
    <location>
        <begin position="431"/>
        <end position="447"/>
    </location>
</feature>
<dbReference type="EMBL" id="CAJGYO010000001">
    <property type="protein sequence ID" value="CAD6201607.1"/>
    <property type="molecule type" value="Genomic_DNA"/>
</dbReference>
<dbReference type="CDD" id="cd12203">
    <property type="entry name" value="GT1"/>
    <property type="match status" value="2"/>
</dbReference>
<dbReference type="FunFam" id="1.10.10.60:FF:000092">
    <property type="entry name" value="Trihelix transcription factor GT-2"/>
    <property type="match status" value="1"/>
</dbReference>
<dbReference type="InterPro" id="IPR044822">
    <property type="entry name" value="Myb_DNA-bind_4"/>
</dbReference>
<dbReference type="GO" id="GO:0005634">
    <property type="term" value="C:nucleus"/>
    <property type="evidence" value="ECO:0007669"/>
    <property type="project" value="UniProtKB-SubCell"/>
</dbReference>
<reference evidence="9" key="1">
    <citation type="submission" date="2020-10" db="EMBL/GenBank/DDBJ databases">
        <authorList>
            <person name="Han B."/>
            <person name="Lu T."/>
            <person name="Zhao Q."/>
            <person name="Huang X."/>
            <person name="Zhao Y."/>
        </authorList>
    </citation>
    <scope>NUCLEOTIDE SEQUENCE</scope>
</reference>
<keyword evidence="6" id="KW-0539">Nucleus</keyword>
<evidence type="ECO:0000256" key="6">
    <source>
        <dbReference type="ARBA" id="ARBA00023242"/>
    </source>
</evidence>
<feature type="compositionally biased region" description="Pro residues" evidence="7">
    <location>
        <begin position="216"/>
        <end position="225"/>
    </location>
</feature>
<dbReference type="SMART" id="SM00717">
    <property type="entry name" value="SANT"/>
    <property type="match status" value="2"/>
</dbReference>
<comment type="subcellular location">
    <subcellularLocation>
        <location evidence="1">Nucleus</location>
    </subcellularLocation>
</comment>
<dbReference type="GO" id="GO:0003677">
    <property type="term" value="F:DNA binding"/>
    <property type="evidence" value="ECO:0007669"/>
    <property type="project" value="UniProtKB-KW"/>
</dbReference>
<keyword evidence="5" id="KW-0804">Transcription</keyword>
<feature type="domain" description="Myb-like" evidence="8">
    <location>
        <begin position="85"/>
        <end position="143"/>
    </location>
</feature>
<feature type="region of interest" description="Disordered" evidence="7">
    <location>
        <begin position="608"/>
        <end position="765"/>
    </location>
</feature>
<name>A0A811M5M0_9POAL</name>
<dbReference type="PANTHER" id="PTHR21654:SF65">
    <property type="entry name" value="MYB-LIKE DOMAIN-CONTAINING PROTEIN"/>
    <property type="match status" value="1"/>
</dbReference>
<evidence type="ECO:0000256" key="4">
    <source>
        <dbReference type="ARBA" id="ARBA00023125"/>
    </source>
</evidence>
<dbReference type="GO" id="GO:0006355">
    <property type="term" value="P:regulation of DNA-templated transcription"/>
    <property type="evidence" value="ECO:0007669"/>
    <property type="project" value="UniProtKB-ARBA"/>
</dbReference>
<feature type="region of interest" description="Disordered" evidence="7">
    <location>
        <begin position="406"/>
        <end position="495"/>
    </location>
</feature>
<feature type="compositionally biased region" description="Low complexity" evidence="7">
    <location>
        <begin position="226"/>
        <end position="250"/>
    </location>
</feature>
<evidence type="ECO:0000256" key="5">
    <source>
        <dbReference type="ARBA" id="ARBA00023163"/>
    </source>
</evidence>
<dbReference type="OrthoDB" id="691673at2759"/>
<feature type="compositionally biased region" description="Acidic residues" evidence="7">
    <location>
        <begin position="688"/>
        <end position="709"/>
    </location>
</feature>
<feature type="region of interest" description="Disordered" evidence="7">
    <location>
        <begin position="213"/>
        <end position="250"/>
    </location>
</feature>